<keyword evidence="1" id="KW-1133">Transmembrane helix</keyword>
<feature type="transmembrane region" description="Helical" evidence="1">
    <location>
        <begin position="101"/>
        <end position="120"/>
    </location>
</feature>
<evidence type="ECO:0000256" key="1">
    <source>
        <dbReference type="SAM" id="Phobius"/>
    </source>
</evidence>
<dbReference type="Proteomes" id="UP001266357">
    <property type="component" value="Unassembled WGS sequence"/>
</dbReference>
<comment type="caution">
    <text evidence="2">The sequence shown here is derived from an EMBL/GenBank/DDBJ whole genome shotgun (WGS) entry which is preliminary data.</text>
</comment>
<dbReference type="InterPro" id="IPR021318">
    <property type="entry name" value="DUF2919"/>
</dbReference>
<gene>
    <name evidence="2" type="ORF">RM573_01440</name>
</gene>
<keyword evidence="1" id="KW-0812">Transmembrane</keyword>
<dbReference type="Pfam" id="PF11143">
    <property type="entry name" value="DUF2919"/>
    <property type="match status" value="1"/>
</dbReference>
<evidence type="ECO:0000313" key="3">
    <source>
        <dbReference type="Proteomes" id="UP001266357"/>
    </source>
</evidence>
<dbReference type="RefSeq" id="WP_311576127.1">
    <property type="nucleotide sequence ID" value="NZ_JAVRIF010000001.1"/>
</dbReference>
<sequence length="161" mass="18699">MSHRFAHYTPSDFDAFDCLKISKLIYLILVFVLRGYIVWLMSVSNLRDKVGVIQWVYPEPSLFYLSLFSGSLGLFVLLILALRKPDASPWVQNGWQHLRGILLSALVFDLIVNVVGYFYWQLQSLTWVLVNALVVIVCCLFLFKNKRIQININEFPEKLPE</sequence>
<feature type="transmembrane region" description="Helical" evidence="1">
    <location>
        <begin position="62"/>
        <end position="81"/>
    </location>
</feature>
<dbReference type="EMBL" id="JAVRIF010000001">
    <property type="protein sequence ID" value="MDT0602250.1"/>
    <property type="molecule type" value="Genomic_DNA"/>
</dbReference>
<protein>
    <submittedName>
        <fullName evidence="2">DUF2919 family protein</fullName>
    </submittedName>
</protein>
<name>A0ABU2ZX47_9GAMM</name>
<feature type="transmembrane region" description="Helical" evidence="1">
    <location>
        <begin position="126"/>
        <end position="143"/>
    </location>
</feature>
<keyword evidence="1" id="KW-0472">Membrane</keyword>
<evidence type="ECO:0000313" key="2">
    <source>
        <dbReference type="EMBL" id="MDT0602250.1"/>
    </source>
</evidence>
<keyword evidence="3" id="KW-1185">Reference proteome</keyword>
<proteinExistence type="predicted"/>
<feature type="transmembrane region" description="Helical" evidence="1">
    <location>
        <begin position="24"/>
        <end position="42"/>
    </location>
</feature>
<organism evidence="2 3">
    <name type="scientific">Thalassotalea castellviae</name>
    <dbReference type="NCBI Taxonomy" id="3075612"/>
    <lineage>
        <taxon>Bacteria</taxon>
        <taxon>Pseudomonadati</taxon>
        <taxon>Pseudomonadota</taxon>
        <taxon>Gammaproteobacteria</taxon>
        <taxon>Alteromonadales</taxon>
        <taxon>Colwelliaceae</taxon>
        <taxon>Thalassotalea</taxon>
    </lineage>
</organism>
<accession>A0ABU2ZX47</accession>
<reference evidence="2 3" key="1">
    <citation type="submission" date="2023-09" db="EMBL/GenBank/DDBJ databases">
        <authorList>
            <person name="Rey-Velasco X."/>
        </authorList>
    </citation>
    <scope>NUCLEOTIDE SEQUENCE [LARGE SCALE GENOMIC DNA]</scope>
    <source>
        <strain evidence="2 3">W431</strain>
    </source>
</reference>